<evidence type="ECO:0000313" key="2">
    <source>
        <dbReference type="EMBL" id="VFB02741.1"/>
    </source>
</evidence>
<dbReference type="InterPro" id="IPR000835">
    <property type="entry name" value="HTH_MarR-typ"/>
</dbReference>
<organism evidence="2 3">
    <name type="scientific">Chryseobacterium taihuense</name>
    <dbReference type="NCBI Taxonomy" id="1141221"/>
    <lineage>
        <taxon>Bacteria</taxon>
        <taxon>Pseudomonadati</taxon>
        <taxon>Bacteroidota</taxon>
        <taxon>Flavobacteriia</taxon>
        <taxon>Flavobacteriales</taxon>
        <taxon>Weeksellaceae</taxon>
        <taxon>Chryseobacterium group</taxon>
        <taxon>Chryseobacterium</taxon>
    </lineage>
</organism>
<dbReference type="SUPFAM" id="SSF46785">
    <property type="entry name" value="Winged helix' DNA-binding domain"/>
    <property type="match status" value="1"/>
</dbReference>
<dbReference type="Proteomes" id="UP000290013">
    <property type="component" value="Chromosome"/>
</dbReference>
<gene>
    <name evidence="2" type="ORF">NCTC12078_00721</name>
</gene>
<dbReference type="InterPro" id="IPR039422">
    <property type="entry name" value="MarR/SlyA-like"/>
</dbReference>
<dbReference type="Pfam" id="PF13463">
    <property type="entry name" value="HTH_27"/>
    <property type="match status" value="1"/>
</dbReference>
<dbReference type="SMART" id="SM00347">
    <property type="entry name" value="HTH_MARR"/>
    <property type="match status" value="1"/>
</dbReference>
<dbReference type="InterPro" id="IPR036388">
    <property type="entry name" value="WH-like_DNA-bd_sf"/>
</dbReference>
<dbReference type="KEGG" id="ctai:NCTC12078_00721"/>
<dbReference type="GO" id="GO:0003700">
    <property type="term" value="F:DNA-binding transcription factor activity"/>
    <property type="evidence" value="ECO:0007669"/>
    <property type="project" value="InterPro"/>
</dbReference>
<evidence type="ECO:0000259" key="1">
    <source>
        <dbReference type="PROSITE" id="PS50995"/>
    </source>
</evidence>
<dbReference type="PANTHER" id="PTHR33164:SF43">
    <property type="entry name" value="HTH-TYPE TRANSCRIPTIONAL REPRESSOR YETL"/>
    <property type="match status" value="1"/>
</dbReference>
<dbReference type="PANTHER" id="PTHR33164">
    <property type="entry name" value="TRANSCRIPTIONAL REGULATOR, MARR FAMILY"/>
    <property type="match status" value="1"/>
</dbReference>
<evidence type="ECO:0000313" key="3">
    <source>
        <dbReference type="Proteomes" id="UP000290013"/>
    </source>
</evidence>
<protein>
    <submittedName>
        <fullName evidence="2">Transcriptional regulator SlyA</fullName>
    </submittedName>
</protein>
<dbReference type="PROSITE" id="PS50995">
    <property type="entry name" value="HTH_MARR_2"/>
    <property type="match status" value="1"/>
</dbReference>
<sequence>MYTFILQMSYDLTKDIILLLEEFDSENKNHHYTHDIDGFKNWIFDNHQKETAHSPAEWVGKENGRSPESVISTLLVHLNRYAKTYSKSAIADSDFSTQEEFIYLINLRSFGEMSKTELIRRNIHEKPVGILTINRLIKQQWVEQKNSPDDRRSKLISITPKGIAALEKQMDKIRKATKIVSGNLTEAEKLGLIKLLNKLDHFHNEIFGRNIDTKNLLDTIFSEYSFNNN</sequence>
<name>A0A4U8W906_9FLAO</name>
<proteinExistence type="predicted"/>
<dbReference type="AlphaFoldDB" id="A0A4U8W906"/>
<accession>A0A4U8W906</accession>
<reference evidence="2 3" key="1">
    <citation type="submission" date="2019-02" db="EMBL/GenBank/DDBJ databases">
        <authorList>
            <consortium name="Pathogen Informatics"/>
        </authorList>
    </citation>
    <scope>NUCLEOTIDE SEQUENCE [LARGE SCALE GENOMIC DNA]</scope>
    <source>
        <strain evidence="2 3">3012STDY6944375</strain>
    </source>
</reference>
<dbReference type="Gene3D" id="1.10.10.10">
    <property type="entry name" value="Winged helix-like DNA-binding domain superfamily/Winged helix DNA-binding domain"/>
    <property type="match status" value="1"/>
</dbReference>
<dbReference type="GO" id="GO:0006950">
    <property type="term" value="P:response to stress"/>
    <property type="evidence" value="ECO:0007669"/>
    <property type="project" value="TreeGrafter"/>
</dbReference>
<dbReference type="EMBL" id="LR215974">
    <property type="protein sequence ID" value="VFB02741.1"/>
    <property type="molecule type" value="Genomic_DNA"/>
</dbReference>
<dbReference type="InterPro" id="IPR036390">
    <property type="entry name" value="WH_DNA-bd_sf"/>
</dbReference>
<feature type="domain" description="HTH marR-type" evidence="1">
    <location>
        <begin position="68"/>
        <end position="201"/>
    </location>
</feature>